<comment type="caution">
    <text evidence="2">The sequence shown here is derived from an EMBL/GenBank/DDBJ whole genome shotgun (WGS) entry which is preliminary data.</text>
</comment>
<name>A0AAD4LNL1_9AGAM</name>
<gene>
    <name evidence="2" type="ORF">EDB92DRAFT_234430</name>
</gene>
<dbReference type="EMBL" id="JAKELL010000013">
    <property type="protein sequence ID" value="KAH8994864.1"/>
    <property type="molecule type" value="Genomic_DNA"/>
</dbReference>
<evidence type="ECO:0000313" key="3">
    <source>
        <dbReference type="Proteomes" id="UP001201163"/>
    </source>
</evidence>
<keyword evidence="1" id="KW-0732">Signal</keyword>
<dbReference type="AlphaFoldDB" id="A0AAD4LNL1"/>
<keyword evidence="3" id="KW-1185">Reference proteome</keyword>
<protein>
    <recommendedName>
        <fullName evidence="4">Secreted protein</fullName>
    </recommendedName>
</protein>
<evidence type="ECO:0008006" key="4">
    <source>
        <dbReference type="Google" id="ProtNLM"/>
    </source>
</evidence>
<organism evidence="2 3">
    <name type="scientific">Lactarius akahatsu</name>
    <dbReference type="NCBI Taxonomy" id="416441"/>
    <lineage>
        <taxon>Eukaryota</taxon>
        <taxon>Fungi</taxon>
        <taxon>Dikarya</taxon>
        <taxon>Basidiomycota</taxon>
        <taxon>Agaricomycotina</taxon>
        <taxon>Agaricomycetes</taxon>
        <taxon>Russulales</taxon>
        <taxon>Russulaceae</taxon>
        <taxon>Lactarius</taxon>
    </lineage>
</organism>
<evidence type="ECO:0000313" key="2">
    <source>
        <dbReference type="EMBL" id="KAH8994864.1"/>
    </source>
</evidence>
<dbReference type="Proteomes" id="UP001201163">
    <property type="component" value="Unassembled WGS sequence"/>
</dbReference>
<reference evidence="2" key="1">
    <citation type="submission" date="2022-01" db="EMBL/GenBank/DDBJ databases">
        <title>Comparative genomics reveals a dynamic genome evolution in the ectomycorrhizal milk-cap (Lactarius) mushrooms.</title>
        <authorList>
            <consortium name="DOE Joint Genome Institute"/>
            <person name="Lebreton A."/>
            <person name="Tang N."/>
            <person name="Kuo A."/>
            <person name="LaButti K."/>
            <person name="Drula E."/>
            <person name="Barry K."/>
            <person name="Clum A."/>
            <person name="Lipzen A."/>
            <person name="Mousain D."/>
            <person name="Ng V."/>
            <person name="Wang R."/>
            <person name="Wang X."/>
            <person name="Dai Y."/>
            <person name="Henrissat B."/>
            <person name="Grigoriev I.V."/>
            <person name="Guerin-Laguette A."/>
            <person name="Yu F."/>
            <person name="Martin F.M."/>
        </authorList>
    </citation>
    <scope>NUCLEOTIDE SEQUENCE</scope>
    <source>
        <strain evidence="2">QP</strain>
    </source>
</reference>
<sequence length="98" mass="11194">MPSIRSANFCFVLLAVVQKCSVMHMTTCGSTLYIVTTFCSTHDTRRFTMSDKSIVCCICAFTRYGRGRFDVKRTKCPPLFRIIHIQHVHSTRIGLCKI</sequence>
<evidence type="ECO:0000256" key="1">
    <source>
        <dbReference type="SAM" id="SignalP"/>
    </source>
</evidence>
<feature type="chain" id="PRO_5042292919" description="Secreted protein" evidence="1">
    <location>
        <begin position="23"/>
        <end position="98"/>
    </location>
</feature>
<accession>A0AAD4LNL1</accession>
<proteinExistence type="predicted"/>
<feature type="signal peptide" evidence="1">
    <location>
        <begin position="1"/>
        <end position="22"/>
    </location>
</feature>